<dbReference type="SUPFAM" id="SSF48403">
    <property type="entry name" value="Ankyrin repeat"/>
    <property type="match status" value="1"/>
</dbReference>
<protein>
    <recommendedName>
        <fullName evidence="7">NF-kappa-B inhibitor zeta</fullName>
    </recommendedName>
</protein>
<dbReference type="PANTHER" id="PTHR24124">
    <property type="entry name" value="ANKYRIN REPEAT FAMILY A"/>
    <property type="match status" value="1"/>
</dbReference>
<comment type="caution">
    <text evidence="5">The sequence shown here is derived from an EMBL/GenBank/DDBJ whole genome shotgun (WGS) entry which is preliminary data.</text>
</comment>
<keyword evidence="6" id="KW-1185">Reference proteome</keyword>
<dbReference type="InterPro" id="IPR002110">
    <property type="entry name" value="Ankyrin_rpt"/>
</dbReference>
<dbReference type="Pfam" id="PF00023">
    <property type="entry name" value="Ank"/>
    <property type="match status" value="1"/>
</dbReference>
<dbReference type="GO" id="GO:0010468">
    <property type="term" value="P:regulation of gene expression"/>
    <property type="evidence" value="ECO:0007669"/>
    <property type="project" value="TreeGrafter"/>
</dbReference>
<name>A0AAW0NE79_9GOBI</name>
<evidence type="ECO:0000256" key="4">
    <source>
        <dbReference type="SAM" id="MobiDB-lite"/>
    </source>
</evidence>
<accession>A0AAW0NE79</accession>
<dbReference type="Proteomes" id="UP001460270">
    <property type="component" value="Unassembled WGS sequence"/>
</dbReference>
<keyword evidence="2 3" id="KW-0040">ANK repeat</keyword>
<evidence type="ECO:0000256" key="1">
    <source>
        <dbReference type="ARBA" id="ARBA00022737"/>
    </source>
</evidence>
<keyword evidence="1" id="KW-0677">Repeat</keyword>
<proteinExistence type="predicted"/>
<gene>
    <name evidence="5" type="ORF">WMY93_022513</name>
</gene>
<evidence type="ECO:0000313" key="6">
    <source>
        <dbReference type="Proteomes" id="UP001460270"/>
    </source>
</evidence>
<evidence type="ECO:0000313" key="5">
    <source>
        <dbReference type="EMBL" id="KAK7893361.1"/>
    </source>
</evidence>
<feature type="compositionally biased region" description="Polar residues" evidence="4">
    <location>
        <begin position="372"/>
        <end position="381"/>
    </location>
</feature>
<dbReference type="InterPro" id="IPR036770">
    <property type="entry name" value="Ankyrin_rpt-contain_sf"/>
</dbReference>
<feature type="region of interest" description="Disordered" evidence="4">
    <location>
        <begin position="1"/>
        <end position="136"/>
    </location>
</feature>
<feature type="repeat" description="ANK" evidence="3">
    <location>
        <begin position="437"/>
        <end position="469"/>
    </location>
</feature>
<sequence>MEQYLRSKAPNIHSPQEMKQYITSEAPNAPSPPQMEQYLRSEAPSVHSCQHMEQYPTLEAPSAPSPQCMEQYLRSKAPNIHSPQEMKQYITSEAPNDPSPQHMEQHLRSEAPKAQSPQQMEQYQRPEASSAPSSQQMVQYLRSDSLNAHSPHHIEQYYTTPHHSPHHIEQYLTSEASNTHSPHHIEQYLTSEAPSTHSPQQMAQYLRSEASSTHIPQNMEQYPRSEAPSTHSPQHMEQFPRSEAASTTALSTWNSSQDRRLPALTASTLGTVPRAEAPSTNSPQHMEQYLRSEVPKAQSPQQMEQYLRSEAPSTHSSQQTFTNMDATHNNANLENPYWSFVPEDCPGSKVHLATPNPSLKPMDLSPPHALSAPSTPSPCQSRWVQSSLDLGLLRAQHARRRWRHPSPHAVAQGKRALAYVLAANMSVSGTLDARERNGQTALHIAAATNQHLIVSDLLEHGAQVHTQDSWGRSPLHVCVEKGHVHSLLAIIRTHKALGKHLNVDMVNYDGLTSLHVAVLAHNATLRQVSYLDKSSSGKEWNHLMKKNLCYFDCVKALLQMGASCGAKDQKSAVHSLCRQPADVWRNTALHMVCALENCKRQVEAVKMLIRKGADPGARNLENELPVQLLPEGGNTEKVRQMLRGRILHM</sequence>
<organism evidence="5 6">
    <name type="scientific">Mugilogobius chulae</name>
    <name type="common">yellowstripe goby</name>
    <dbReference type="NCBI Taxonomy" id="88201"/>
    <lineage>
        <taxon>Eukaryota</taxon>
        <taxon>Metazoa</taxon>
        <taxon>Chordata</taxon>
        <taxon>Craniata</taxon>
        <taxon>Vertebrata</taxon>
        <taxon>Euteleostomi</taxon>
        <taxon>Actinopterygii</taxon>
        <taxon>Neopterygii</taxon>
        <taxon>Teleostei</taxon>
        <taxon>Neoteleostei</taxon>
        <taxon>Acanthomorphata</taxon>
        <taxon>Gobiaria</taxon>
        <taxon>Gobiiformes</taxon>
        <taxon>Gobioidei</taxon>
        <taxon>Gobiidae</taxon>
        <taxon>Gobionellinae</taxon>
        <taxon>Mugilogobius</taxon>
    </lineage>
</organism>
<dbReference type="PANTHER" id="PTHR24124:SF5">
    <property type="entry name" value="NF-KAPPA-B INHIBITOR ZETA"/>
    <property type="match status" value="1"/>
</dbReference>
<dbReference type="SMART" id="SM00248">
    <property type="entry name" value="ANK"/>
    <property type="match status" value="4"/>
</dbReference>
<feature type="region of interest" description="Disordered" evidence="4">
    <location>
        <begin position="221"/>
        <end position="260"/>
    </location>
</feature>
<feature type="compositionally biased region" description="Polar residues" evidence="4">
    <location>
        <begin position="244"/>
        <end position="256"/>
    </location>
</feature>
<evidence type="ECO:0000256" key="3">
    <source>
        <dbReference type="PROSITE-ProRule" id="PRU00023"/>
    </source>
</evidence>
<dbReference type="PROSITE" id="PS50297">
    <property type="entry name" value="ANK_REP_REGION"/>
    <property type="match status" value="1"/>
</dbReference>
<dbReference type="EMBL" id="JBBPFD010000016">
    <property type="protein sequence ID" value="KAK7893361.1"/>
    <property type="molecule type" value="Genomic_DNA"/>
</dbReference>
<evidence type="ECO:0008006" key="7">
    <source>
        <dbReference type="Google" id="ProtNLM"/>
    </source>
</evidence>
<dbReference type="GO" id="GO:0005634">
    <property type="term" value="C:nucleus"/>
    <property type="evidence" value="ECO:0007669"/>
    <property type="project" value="TreeGrafter"/>
</dbReference>
<feature type="region of interest" description="Disordered" evidence="4">
    <location>
        <begin position="353"/>
        <end position="381"/>
    </location>
</feature>
<dbReference type="PROSITE" id="PS50088">
    <property type="entry name" value="ANK_REPEAT"/>
    <property type="match status" value="1"/>
</dbReference>
<evidence type="ECO:0000256" key="2">
    <source>
        <dbReference type="ARBA" id="ARBA00023043"/>
    </source>
</evidence>
<dbReference type="AlphaFoldDB" id="A0AAW0NE79"/>
<dbReference type="Pfam" id="PF12796">
    <property type="entry name" value="Ank_2"/>
    <property type="match status" value="1"/>
</dbReference>
<reference evidence="6" key="1">
    <citation type="submission" date="2024-04" db="EMBL/GenBank/DDBJ databases">
        <title>Salinicola lusitanus LLJ914,a marine bacterium isolated from the Okinawa Trough.</title>
        <authorList>
            <person name="Li J."/>
        </authorList>
    </citation>
    <scope>NUCLEOTIDE SEQUENCE [LARGE SCALE GENOMIC DNA]</scope>
</reference>
<dbReference type="Gene3D" id="1.25.40.20">
    <property type="entry name" value="Ankyrin repeat-containing domain"/>
    <property type="match status" value="1"/>
</dbReference>